<dbReference type="HOGENOM" id="CLU_2753669_0_0_7"/>
<accession>L7UAQ3</accession>
<dbReference type="STRING" id="1278073.MYSTI_02202"/>
<name>L7UAQ3_MYXSD</name>
<dbReference type="KEGG" id="msd:MYSTI_02202"/>
<dbReference type="RefSeq" id="WP_015347791.1">
    <property type="nucleotide sequence ID" value="NC_020126.1"/>
</dbReference>
<keyword evidence="2" id="KW-1185">Reference proteome</keyword>
<dbReference type="EMBL" id="CP004025">
    <property type="protein sequence ID" value="AGC43529.1"/>
    <property type="molecule type" value="Genomic_DNA"/>
</dbReference>
<evidence type="ECO:0000313" key="2">
    <source>
        <dbReference type="Proteomes" id="UP000011131"/>
    </source>
</evidence>
<gene>
    <name evidence="1" type="ordered locus">MYSTI_02202</name>
</gene>
<protein>
    <submittedName>
        <fullName evidence="1">Uncharacterized protein</fullName>
    </submittedName>
</protein>
<organism evidence="1 2">
    <name type="scientific">Myxococcus stipitatus (strain DSM 14675 / JCM 12634 / Mx s8)</name>
    <dbReference type="NCBI Taxonomy" id="1278073"/>
    <lineage>
        <taxon>Bacteria</taxon>
        <taxon>Pseudomonadati</taxon>
        <taxon>Myxococcota</taxon>
        <taxon>Myxococcia</taxon>
        <taxon>Myxococcales</taxon>
        <taxon>Cystobacterineae</taxon>
        <taxon>Myxococcaceae</taxon>
        <taxon>Myxococcus</taxon>
    </lineage>
</organism>
<reference evidence="1 2" key="1">
    <citation type="journal article" date="2013" name="Genome Announc.">
        <title>Complete genome sequence of Myxococcus stipitatus strain DSM 14675, a fruiting myxobacterium.</title>
        <authorList>
            <person name="Huntley S."/>
            <person name="Kneip S."/>
            <person name="Treuner-Lange A."/>
            <person name="Sogaard-Andersen L."/>
        </authorList>
    </citation>
    <scope>NUCLEOTIDE SEQUENCE [LARGE SCALE GENOMIC DNA]</scope>
    <source>
        <strain evidence="2">DSM 14675 / JCM 12634 / Mx s8</strain>
    </source>
</reference>
<dbReference type="Proteomes" id="UP000011131">
    <property type="component" value="Chromosome"/>
</dbReference>
<evidence type="ECO:0000313" key="1">
    <source>
        <dbReference type="EMBL" id="AGC43529.1"/>
    </source>
</evidence>
<dbReference type="PATRIC" id="fig|1278073.3.peg.2244"/>
<dbReference type="AlphaFoldDB" id="L7UAQ3"/>
<sequence>MTRPRETFILEGLLGAPSRVSSHKSQSFLQSGDIVFVPESFFQARGCSRLLAYSRRARASLAPALLHPPE</sequence>
<proteinExistence type="predicted"/>